<protein>
    <submittedName>
        <fullName evidence="1">Uncharacterized protein</fullName>
    </submittedName>
</protein>
<accession>A0A0A9BSJ7</accession>
<reference evidence="1" key="2">
    <citation type="journal article" date="2015" name="Data Brief">
        <title>Shoot transcriptome of the giant reed, Arundo donax.</title>
        <authorList>
            <person name="Barrero R.A."/>
            <person name="Guerrero F.D."/>
            <person name="Moolhuijzen P."/>
            <person name="Goolsby J.A."/>
            <person name="Tidwell J."/>
            <person name="Bellgard S.E."/>
            <person name="Bellgard M.I."/>
        </authorList>
    </citation>
    <scope>NUCLEOTIDE SEQUENCE</scope>
    <source>
        <tissue evidence="1">Shoot tissue taken approximately 20 cm above the soil surface</tissue>
    </source>
</reference>
<sequence length="45" mass="5212">MLGYHAIIANFMLHIPHDCCSKKKKETRACCKLQFENILYSVSLL</sequence>
<name>A0A0A9BSJ7_ARUDO</name>
<reference evidence="1" key="1">
    <citation type="submission" date="2014-09" db="EMBL/GenBank/DDBJ databases">
        <authorList>
            <person name="Magalhaes I.L.F."/>
            <person name="Oliveira U."/>
            <person name="Santos F.R."/>
            <person name="Vidigal T.H.D.A."/>
            <person name="Brescovit A.D."/>
            <person name="Santos A.J."/>
        </authorList>
    </citation>
    <scope>NUCLEOTIDE SEQUENCE</scope>
    <source>
        <tissue evidence="1">Shoot tissue taken approximately 20 cm above the soil surface</tissue>
    </source>
</reference>
<proteinExistence type="predicted"/>
<organism evidence="1">
    <name type="scientific">Arundo donax</name>
    <name type="common">Giant reed</name>
    <name type="synonym">Donax arundinaceus</name>
    <dbReference type="NCBI Taxonomy" id="35708"/>
    <lineage>
        <taxon>Eukaryota</taxon>
        <taxon>Viridiplantae</taxon>
        <taxon>Streptophyta</taxon>
        <taxon>Embryophyta</taxon>
        <taxon>Tracheophyta</taxon>
        <taxon>Spermatophyta</taxon>
        <taxon>Magnoliopsida</taxon>
        <taxon>Liliopsida</taxon>
        <taxon>Poales</taxon>
        <taxon>Poaceae</taxon>
        <taxon>PACMAD clade</taxon>
        <taxon>Arundinoideae</taxon>
        <taxon>Arundineae</taxon>
        <taxon>Arundo</taxon>
    </lineage>
</organism>
<dbReference type="AlphaFoldDB" id="A0A0A9BSJ7"/>
<evidence type="ECO:0000313" key="1">
    <source>
        <dbReference type="EMBL" id="JAD65153.1"/>
    </source>
</evidence>
<dbReference type="EMBL" id="GBRH01232742">
    <property type="protein sequence ID" value="JAD65153.1"/>
    <property type="molecule type" value="Transcribed_RNA"/>
</dbReference>